<evidence type="ECO:0000313" key="3">
    <source>
        <dbReference type="Proteomes" id="UP000008021"/>
    </source>
</evidence>
<dbReference type="HOGENOM" id="CLU_2501701_0_0_1"/>
<accession>A0A0E0BX80</accession>
<dbReference type="AlphaFoldDB" id="A0A0E0BX80"/>
<dbReference type="EnsemblPlants" id="OMERI01G03210.1">
    <property type="protein sequence ID" value="OMERI01G03210.1"/>
    <property type="gene ID" value="OMERI01G03210"/>
</dbReference>
<name>A0A0E0BX80_9ORYZ</name>
<feature type="region of interest" description="Disordered" evidence="1">
    <location>
        <begin position="1"/>
        <end position="54"/>
    </location>
</feature>
<evidence type="ECO:0000256" key="1">
    <source>
        <dbReference type="SAM" id="MobiDB-lite"/>
    </source>
</evidence>
<reference evidence="2" key="2">
    <citation type="submission" date="2018-05" db="EMBL/GenBank/DDBJ databases">
        <title>OmerRS3 (Oryza meridionalis Reference Sequence Version 3).</title>
        <authorList>
            <person name="Zhang J."/>
            <person name="Kudrna D."/>
            <person name="Lee S."/>
            <person name="Talag J."/>
            <person name="Welchert J."/>
            <person name="Wing R.A."/>
        </authorList>
    </citation>
    <scope>NUCLEOTIDE SEQUENCE [LARGE SCALE GENOMIC DNA]</scope>
    <source>
        <strain evidence="2">cv. OR44</strain>
    </source>
</reference>
<keyword evidence="3" id="KW-1185">Reference proteome</keyword>
<dbReference type="Gramene" id="OMERI01G03210.1">
    <property type="protein sequence ID" value="OMERI01G03210.1"/>
    <property type="gene ID" value="OMERI01G03210"/>
</dbReference>
<evidence type="ECO:0000313" key="2">
    <source>
        <dbReference type="EnsemblPlants" id="OMERI01G03210.1"/>
    </source>
</evidence>
<reference evidence="2" key="1">
    <citation type="submission" date="2015-04" db="UniProtKB">
        <authorList>
            <consortium name="EnsemblPlants"/>
        </authorList>
    </citation>
    <scope>IDENTIFICATION</scope>
</reference>
<organism evidence="2">
    <name type="scientific">Oryza meridionalis</name>
    <dbReference type="NCBI Taxonomy" id="40149"/>
    <lineage>
        <taxon>Eukaryota</taxon>
        <taxon>Viridiplantae</taxon>
        <taxon>Streptophyta</taxon>
        <taxon>Embryophyta</taxon>
        <taxon>Tracheophyta</taxon>
        <taxon>Spermatophyta</taxon>
        <taxon>Magnoliopsida</taxon>
        <taxon>Liliopsida</taxon>
        <taxon>Poales</taxon>
        <taxon>Poaceae</taxon>
        <taxon>BOP clade</taxon>
        <taxon>Oryzoideae</taxon>
        <taxon>Oryzeae</taxon>
        <taxon>Oryzinae</taxon>
        <taxon>Oryza</taxon>
    </lineage>
</organism>
<protein>
    <submittedName>
        <fullName evidence="2">Uncharacterized protein</fullName>
    </submittedName>
</protein>
<proteinExistence type="predicted"/>
<dbReference type="Proteomes" id="UP000008021">
    <property type="component" value="Chromosome 1"/>
</dbReference>
<sequence>MDEDAAKPTPAPAPRLCSTIACGGGDKPHKTKGRGFLDNAAPRDSRLAGTGRAADFDSLGSDERIFDTRNPQHVCSCPLSQWMIGS</sequence>